<dbReference type="PANTHER" id="PTHR43839:SF3">
    <property type="entry name" value="OLIGOPEPTIDE ABC TRANSPORTER, PERMEASE PROTEIN"/>
    <property type="match status" value="1"/>
</dbReference>
<sequence length="170" mass="19211">MNKEKMFNWPLWIGGILTSCFIILAIIGPWIAPYEITYEKILDHPPMGEWKVAPAPPSEEHWLGRDRLGRDILSLLLHGLKYTVFITLLVAFVRLLFGFSIGLYQGINGKPVGWRFSLGYLGAIPQIILLYVILLPFKYGELPIWQAVLIQVIIMALFGIPAVSGAVHQR</sequence>
<gene>
    <name evidence="2" type="ORF">EDD58_101172</name>
</gene>
<evidence type="ECO:0000313" key="3">
    <source>
        <dbReference type="Proteomes" id="UP000294937"/>
    </source>
</evidence>
<keyword evidence="1" id="KW-1133">Transmembrane helix</keyword>
<comment type="caution">
    <text evidence="2">The sequence shown here is derived from an EMBL/GenBank/DDBJ whole genome shotgun (WGS) entry which is preliminary data.</text>
</comment>
<proteinExistence type="predicted"/>
<reference evidence="2 3" key="1">
    <citation type="submission" date="2019-03" db="EMBL/GenBank/DDBJ databases">
        <title>Genomic Encyclopedia of Type Strains, Phase IV (KMG-IV): sequencing the most valuable type-strain genomes for metagenomic binning, comparative biology and taxonomic classification.</title>
        <authorList>
            <person name="Goeker M."/>
        </authorList>
    </citation>
    <scope>NUCLEOTIDE SEQUENCE [LARGE SCALE GENOMIC DNA]</scope>
    <source>
        <strain evidence="2 3">DSM 45707</strain>
    </source>
</reference>
<feature type="transmembrane region" description="Helical" evidence="1">
    <location>
        <begin position="12"/>
        <end position="32"/>
    </location>
</feature>
<keyword evidence="1" id="KW-0812">Transmembrane</keyword>
<feature type="transmembrane region" description="Helical" evidence="1">
    <location>
        <begin position="116"/>
        <end position="137"/>
    </location>
</feature>
<dbReference type="EMBL" id="SMAG01000001">
    <property type="protein sequence ID" value="TCS96538.1"/>
    <property type="molecule type" value="Genomic_DNA"/>
</dbReference>
<accession>A0A4R3LB78</accession>
<dbReference type="OrthoDB" id="9814383at2"/>
<evidence type="ECO:0008006" key="4">
    <source>
        <dbReference type="Google" id="ProtNLM"/>
    </source>
</evidence>
<dbReference type="RefSeq" id="WP_131922943.1">
    <property type="nucleotide sequence ID" value="NZ_SMAG01000001.1"/>
</dbReference>
<name>A0A4R3LB78_9BACL</name>
<feature type="transmembrane region" description="Helical" evidence="1">
    <location>
        <begin position="143"/>
        <end position="167"/>
    </location>
</feature>
<evidence type="ECO:0000256" key="1">
    <source>
        <dbReference type="SAM" id="Phobius"/>
    </source>
</evidence>
<evidence type="ECO:0000313" key="2">
    <source>
        <dbReference type="EMBL" id="TCS96538.1"/>
    </source>
</evidence>
<organism evidence="2 3">
    <name type="scientific">Hazenella coriacea</name>
    <dbReference type="NCBI Taxonomy" id="1179467"/>
    <lineage>
        <taxon>Bacteria</taxon>
        <taxon>Bacillati</taxon>
        <taxon>Bacillota</taxon>
        <taxon>Bacilli</taxon>
        <taxon>Bacillales</taxon>
        <taxon>Thermoactinomycetaceae</taxon>
        <taxon>Hazenella</taxon>
    </lineage>
</organism>
<dbReference type="AlphaFoldDB" id="A0A4R3LB78"/>
<feature type="transmembrane region" description="Helical" evidence="1">
    <location>
        <begin position="82"/>
        <end position="104"/>
    </location>
</feature>
<keyword evidence="3" id="KW-1185">Reference proteome</keyword>
<keyword evidence="1" id="KW-0472">Membrane</keyword>
<protein>
    <recommendedName>
        <fullName evidence="4">Peptide/nickel transport system permease protein</fullName>
    </recommendedName>
</protein>
<dbReference type="PANTHER" id="PTHR43839">
    <property type="entry name" value="OPPC IN A BINDING PROTEIN-DEPENDENT TRANSPORT SYSTEM"/>
    <property type="match status" value="1"/>
</dbReference>
<dbReference type="Proteomes" id="UP000294937">
    <property type="component" value="Unassembled WGS sequence"/>
</dbReference>
<dbReference type="PROSITE" id="PS51257">
    <property type="entry name" value="PROKAR_LIPOPROTEIN"/>
    <property type="match status" value="1"/>
</dbReference>